<sequence length="389" mass="42512">MEEDYYKILGVEKDATIDQIKKAYRRTAIKYHPDRNPNNKEAEEKFKQAAEAYEVLSDPDKRARYDQFGKAGVDGGAGGFGGFDAGGMDLNDIIRNFAQKFGFGGGFGGFSSSFEDAGSAGSRKYQGSDLRVKAKLTLQEMAQGITKKYKVQKDVTCRECHGSGCEKDYKPETCITCKGRGYVLHTRQSFFGMTQVQEPCPTCHGEGTVIKKPCSHCHGEGIVKGEEIVEVKIPAGVVGGMIIKAHGKGNAGKHNGIPGNIQVVIEEIPHPELIRDGQDLIYNLLLTIPQAVLGDSVEIPTIEGKAKINIKAGTQPGTTLRLRGKGLPAIKGYGYGTGDIIVNISIYIPETLSKAEKKIFEDLKNSENIQSSQSIKEKIFKTFKNYFNT</sequence>
<dbReference type="FunFam" id="2.10.230.10:FF:000002">
    <property type="entry name" value="Molecular chaperone DnaJ"/>
    <property type="match status" value="1"/>
</dbReference>
<dbReference type="SMART" id="SM00271">
    <property type="entry name" value="DnaJ"/>
    <property type="match status" value="1"/>
</dbReference>
<keyword evidence="7 12" id="KW-0346">Stress response</keyword>
<evidence type="ECO:0000256" key="4">
    <source>
        <dbReference type="ARBA" id="ARBA00022737"/>
    </source>
</evidence>
<keyword evidence="5 12" id="KW-0863">Zinc-finger</keyword>
<feature type="binding site" evidence="12">
    <location>
        <position position="174"/>
    </location>
    <ligand>
        <name>Zn(2+)</name>
        <dbReference type="ChEBI" id="CHEBI:29105"/>
        <label>2</label>
    </ligand>
</feature>
<evidence type="ECO:0000256" key="7">
    <source>
        <dbReference type="ARBA" id="ARBA00023016"/>
    </source>
</evidence>
<dbReference type="Proteomes" id="UP000541425">
    <property type="component" value="Unassembled WGS sequence"/>
</dbReference>
<evidence type="ECO:0000256" key="9">
    <source>
        <dbReference type="ARBA" id="ARBA00053423"/>
    </source>
</evidence>
<evidence type="ECO:0000256" key="1">
    <source>
        <dbReference type="ARBA" id="ARBA00022490"/>
    </source>
</evidence>
<dbReference type="GO" id="GO:0042026">
    <property type="term" value="P:protein refolding"/>
    <property type="evidence" value="ECO:0007669"/>
    <property type="project" value="TreeGrafter"/>
</dbReference>
<dbReference type="GO" id="GO:0051082">
    <property type="term" value="F:unfolded protein binding"/>
    <property type="evidence" value="ECO:0007669"/>
    <property type="project" value="UniProtKB-UniRule"/>
</dbReference>
<dbReference type="FunFam" id="1.10.287.110:FF:000034">
    <property type="entry name" value="Chaperone protein DnaJ"/>
    <property type="match status" value="1"/>
</dbReference>
<dbReference type="CDD" id="cd06257">
    <property type="entry name" value="DnaJ"/>
    <property type="match status" value="1"/>
</dbReference>
<dbReference type="InterPro" id="IPR002939">
    <property type="entry name" value="DnaJ_C"/>
</dbReference>
<reference evidence="16 17" key="1">
    <citation type="submission" date="2020-08" db="EMBL/GenBank/DDBJ databases">
        <title>Genomic Encyclopedia of Type Strains, Phase IV (KMG-IV): sequencing the most valuable type-strain genomes for metagenomic binning, comparative biology and taxonomic classification.</title>
        <authorList>
            <person name="Goeker M."/>
        </authorList>
    </citation>
    <scope>NUCLEOTIDE SEQUENCE [LARGE SCALE GENOMIC DNA]</scope>
    <source>
        <strain evidence="16 17">DSM 22548</strain>
    </source>
</reference>
<dbReference type="SUPFAM" id="SSF57938">
    <property type="entry name" value="DnaJ/Hsp40 cysteine-rich domain"/>
    <property type="match status" value="1"/>
</dbReference>
<dbReference type="PROSITE" id="PS00636">
    <property type="entry name" value="DNAJ_1"/>
    <property type="match status" value="1"/>
</dbReference>
<dbReference type="GO" id="GO:0008270">
    <property type="term" value="F:zinc ion binding"/>
    <property type="evidence" value="ECO:0007669"/>
    <property type="project" value="UniProtKB-UniRule"/>
</dbReference>
<keyword evidence="3 12" id="KW-0479">Metal-binding</keyword>
<keyword evidence="6 12" id="KW-0862">Zinc</keyword>
<evidence type="ECO:0000256" key="3">
    <source>
        <dbReference type="ARBA" id="ARBA00022723"/>
    </source>
</evidence>
<dbReference type="SUPFAM" id="SSF49493">
    <property type="entry name" value="HSP40/DnaJ peptide-binding domain"/>
    <property type="match status" value="2"/>
</dbReference>
<dbReference type="PROSITE" id="PS51188">
    <property type="entry name" value="ZF_CR"/>
    <property type="match status" value="1"/>
</dbReference>
<accession>A0A7W5XYH1</accession>
<dbReference type="GO" id="GO:0031072">
    <property type="term" value="F:heat shock protein binding"/>
    <property type="evidence" value="ECO:0007669"/>
    <property type="project" value="InterPro"/>
</dbReference>
<dbReference type="HAMAP" id="MF_01152">
    <property type="entry name" value="DnaJ"/>
    <property type="match status" value="1"/>
</dbReference>
<dbReference type="InterPro" id="IPR036410">
    <property type="entry name" value="HSP_DnaJ_Cys-rich_dom_sf"/>
</dbReference>
<dbReference type="SUPFAM" id="SSF46565">
    <property type="entry name" value="Chaperone J-domain"/>
    <property type="match status" value="1"/>
</dbReference>
<dbReference type="Gene3D" id="2.60.260.20">
    <property type="entry name" value="Urease metallochaperone UreE, N-terminal domain"/>
    <property type="match status" value="2"/>
</dbReference>
<protein>
    <recommendedName>
        <fullName evidence="11 12">Chaperone protein DnaJ</fullName>
    </recommendedName>
</protein>
<feature type="binding site" evidence="12">
    <location>
        <position position="157"/>
    </location>
    <ligand>
        <name>Zn(2+)</name>
        <dbReference type="ChEBI" id="CHEBI:29105"/>
        <label>1</label>
    </ligand>
</feature>
<dbReference type="Pfam" id="PF00684">
    <property type="entry name" value="DnaJ_CXXCXGXG"/>
    <property type="match status" value="1"/>
</dbReference>
<dbReference type="Pfam" id="PF00226">
    <property type="entry name" value="DnaJ"/>
    <property type="match status" value="1"/>
</dbReference>
<comment type="subcellular location">
    <subcellularLocation>
        <location evidence="12">Cytoplasm</location>
    </subcellularLocation>
</comment>
<dbReference type="NCBIfam" id="TIGR02349">
    <property type="entry name" value="DnaJ_bact"/>
    <property type="match status" value="1"/>
</dbReference>
<evidence type="ECO:0000256" key="13">
    <source>
        <dbReference type="PROSITE-ProRule" id="PRU00546"/>
    </source>
</evidence>
<keyword evidence="8 12" id="KW-0143">Chaperone</keyword>
<dbReference type="InterPro" id="IPR012724">
    <property type="entry name" value="DnaJ"/>
</dbReference>
<evidence type="ECO:0000313" key="17">
    <source>
        <dbReference type="Proteomes" id="UP000541425"/>
    </source>
</evidence>
<dbReference type="RefSeq" id="WP_183698020.1">
    <property type="nucleotide sequence ID" value="NZ_JACICA010000016.1"/>
</dbReference>
<evidence type="ECO:0000256" key="11">
    <source>
        <dbReference type="ARBA" id="ARBA00067609"/>
    </source>
</evidence>
<dbReference type="PROSITE" id="PS50076">
    <property type="entry name" value="DNAJ_2"/>
    <property type="match status" value="1"/>
</dbReference>
<feature type="zinc finger region" description="CR-type" evidence="13">
    <location>
        <begin position="144"/>
        <end position="226"/>
    </location>
</feature>
<dbReference type="PRINTS" id="PR00625">
    <property type="entry name" value="JDOMAIN"/>
</dbReference>
<comment type="cofactor">
    <cofactor evidence="12">
        <name>Zn(2+)</name>
        <dbReference type="ChEBI" id="CHEBI:29105"/>
    </cofactor>
    <text evidence="12">Binds 2 Zn(2+) ions per monomer.</text>
</comment>
<evidence type="ECO:0000256" key="8">
    <source>
        <dbReference type="ARBA" id="ARBA00023186"/>
    </source>
</evidence>
<feature type="repeat" description="CXXCXGXG motif" evidence="12">
    <location>
        <begin position="214"/>
        <end position="221"/>
    </location>
</feature>
<dbReference type="GO" id="GO:0005737">
    <property type="term" value="C:cytoplasm"/>
    <property type="evidence" value="ECO:0007669"/>
    <property type="project" value="UniProtKB-SubCell"/>
</dbReference>
<gene>
    <name evidence="12" type="primary">dnaJ</name>
    <name evidence="16" type="ORF">FHS60_002089</name>
</gene>
<keyword evidence="1 12" id="KW-0963">Cytoplasm</keyword>
<proteinExistence type="inferred from homology"/>
<keyword evidence="2 12" id="KW-0235">DNA replication</keyword>
<organism evidence="16 17">
    <name type="scientific">Alloprevotella rava</name>
    <dbReference type="NCBI Taxonomy" id="671218"/>
    <lineage>
        <taxon>Bacteria</taxon>
        <taxon>Pseudomonadati</taxon>
        <taxon>Bacteroidota</taxon>
        <taxon>Bacteroidia</taxon>
        <taxon>Bacteroidales</taxon>
        <taxon>Prevotellaceae</taxon>
        <taxon>Alloprevotella</taxon>
    </lineage>
</organism>
<evidence type="ECO:0000256" key="5">
    <source>
        <dbReference type="ARBA" id="ARBA00022771"/>
    </source>
</evidence>
<dbReference type="InterPro" id="IPR036869">
    <property type="entry name" value="J_dom_sf"/>
</dbReference>
<dbReference type="PANTHER" id="PTHR43096:SF48">
    <property type="entry name" value="CHAPERONE PROTEIN DNAJ"/>
    <property type="match status" value="1"/>
</dbReference>
<dbReference type="FunFam" id="2.60.260.20:FF:000005">
    <property type="entry name" value="Chaperone protein dnaJ 1, mitochondrial"/>
    <property type="match status" value="1"/>
</dbReference>
<dbReference type="GO" id="GO:0009408">
    <property type="term" value="P:response to heat"/>
    <property type="evidence" value="ECO:0007669"/>
    <property type="project" value="InterPro"/>
</dbReference>
<dbReference type="CDD" id="cd10719">
    <property type="entry name" value="DnaJ_zf"/>
    <property type="match status" value="1"/>
</dbReference>
<dbReference type="GO" id="GO:0005524">
    <property type="term" value="F:ATP binding"/>
    <property type="evidence" value="ECO:0007669"/>
    <property type="project" value="InterPro"/>
</dbReference>
<feature type="binding site" evidence="12">
    <location>
        <position position="217"/>
    </location>
    <ligand>
        <name>Zn(2+)</name>
        <dbReference type="ChEBI" id="CHEBI:29105"/>
        <label>1</label>
    </ligand>
</feature>
<dbReference type="Gene3D" id="1.10.287.110">
    <property type="entry name" value="DnaJ domain"/>
    <property type="match status" value="1"/>
</dbReference>
<dbReference type="EMBL" id="JACICA010000016">
    <property type="protein sequence ID" value="MBB3703598.1"/>
    <property type="molecule type" value="Genomic_DNA"/>
</dbReference>
<comment type="subunit">
    <text evidence="12">Homodimer.</text>
</comment>
<feature type="binding site" evidence="12">
    <location>
        <position position="160"/>
    </location>
    <ligand>
        <name>Zn(2+)</name>
        <dbReference type="ChEBI" id="CHEBI:29105"/>
        <label>1</label>
    </ligand>
</feature>
<feature type="repeat" description="CXXCXGXG motif" evidence="12">
    <location>
        <begin position="157"/>
        <end position="164"/>
    </location>
</feature>
<comment type="similarity">
    <text evidence="10 12">Belongs to the DnaJ family.</text>
</comment>
<feature type="binding site" evidence="12">
    <location>
        <position position="177"/>
    </location>
    <ligand>
        <name>Zn(2+)</name>
        <dbReference type="ChEBI" id="CHEBI:29105"/>
        <label>2</label>
    </ligand>
</feature>
<evidence type="ECO:0000256" key="2">
    <source>
        <dbReference type="ARBA" id="ARBA00022705"/>
    </source>
</evidence>
<comment type="caution">
    <text evidence="16">The sequence shown here is derived from an EMBL/GenBank/DDBJ whole genome shotgun (WGS) entry which is preliminary data.</text>
</comment>
<evidence type="ECO:0000259" key="14">
    <source>
        <dbReference type="PROSITE" id="PS50076"/>
    </source>
</evidence>
<feature type="repeat" description="CXXCXGXG motif" evidence="12">
    <location>
        <begin position="174"/>
        <end position="181"/>
    </location>
</feature>
<keyword evidence="4 12" id="KW-0677">Repeat</keyword>
<dbReference type="Pfam" id="PF01556">
    <property type="entry name" value="DnaJ_C"/>
    <property type="match status" value="1"/>
</dbReference>
<feature type="binding site" evidence="12">
    <location>
        <position position="203"/>
    </location>
    <ligand>
        <name>Zn(2+)</name>
        <dbReference type="ChEBI" id="CHEBI:29105"/>
        <label>2</label>
    </ligand>
</feature>
<feature type="domain" description="CR-type" evidence="15">
    <location>
        <begin position="144"/>
        <end position="226"/>
    </location>
</feature>
<dbReference type="AlphaFoldDB" id="A0A7W5XYH1"/>
<dbReference type="GO" id="GO:0006260">
    <property type="term" value="P:DNA replication"/>
    <property type="evidence" value="ECO:0007669"/>
    <property type="project" value="UniProtKB-KW"/>
</dbReference>
<comment type="function">
    <text evidence="9 12">Participates actively in the response to hyperosmotic and heat shock by preventing the aggregation of stress-denatured proteins and by disaggregating proteins, also in an autonomous, DnaK-independent fashion. Unfolded proteins bind initially to DnaJ; upon interaction with the DnaJ-bound protein, DnaK hydrolyzes its bound ATP, resulting in the formation of a stable complex. GrpE releases ADP from DnaK; ATP binding to DnaK triggers the release of the substrate protein, thus completing the reaction cycle. Several rounds of ATP-dependent interactions between DnaJ, DnaK and GrpE are required for fully efficient folding. Also involved, together with DnaK and GrpE, in the DNA replication of plasmids through activation of initiation proteins.</text>
</comment>
<dbReference type="InterPro" id="IPR018253">
    <property type="entry name" value="DnaJ_domain_CS"/>
</dbReference>
<feature type="binding site" evidence="12">
    <location>
        <position position="200"/>
    </location>
    <ligand>
        <name>Zn(2+)</name>
        <dbReference type="ChEBI" id="CHEBI:29105"/>
        <label>2</label>
    </ligand>
</feature>
<feature type="repeat" description="CXXCXGXG motif" evidence="12">
    <location>
        <begin position="200"/>
        <end position="207"/>
    </location>
</feature>
<name>A0A7W5XYH1_9BACT</name>
<dbReference type="CDD" id="cd10747">
    <property type="entry name" value="DnaJ_C"/>
    <property type="match status" value="1"/>
</dbReference>
<comment type="domain">
    <text evidence="12">The J domain is necessary and sufficient to stimulate DnaK ATPase activity. Zinc center 1 plays an important role in the autonomous, DnaK-independent chaperone activity of DnaJ. Zinc center 2 is essential for interaction with DnaK and for DnaJ activity.</text>
</comment>
<evidence type="ECO:0000256" key="6">
    <source>
        <dbReference type="ARBA" id="ARBA00022833"/>
    </source>
</evidence>
<feature type="domain" description="J" evidence="14">
    <location>
        <begin position="4"/>
        <end position="69"/>
    </location>
</feature>
<evidence type="ECO:0000313" key="16">
    <source>
        <dbReference type="EMBL" id="MBB3703598.1"/>
    </source>
</evidence>
<feature type="binding site" evidence="12">
    <location>
        <position position="214"/>
    </location>
    <ligand>
        <name>Zn(2+)</name>
        <dbReference type="ChEBI" id="CHEBI:29105"/>
        <label>1</label>
    </ligand>
</feature>
<evidence type="ECO:0000256" key="12">
    <source>
        <dbReference type="HAMAP-Rule" id="MF_01152"/>
    </source>
</evidence>
<dbReference type="InterPro" id="IPR001623">
    <property type="entry name" value="DnaJ_domain"/>
</dbReference>
<dbReference type="InterPro" id="IPR008971">
    <property type="entry name" value="HSP40/DnaJ_pept-bd"/>
</dbReference>
<dbReference type="PANTHER" id="PTHR43096">
    <property type="entry name" value="DNAJ HOMOLOG 1, MITOCHONDRIAL-RELATED"/>
    <property type="match status" value="1"/>
</dbReference>
<dbReference type="NCBIfam" id="NF008035">
    <property type="entry name" value="PRK10767.1"/>
    <property type="match status" value="1"/>
</dbReference>
<evidence type="ECO:0000256" key="10">
    <source>
        <dbReference type="ARBA" id="ARBA00061004"/>
    </source>
</evidence>
<dbReference type="Gene3D" id="2.10.230.10">
    <property type="entry name" value="Heat shock protein DnaJ, cysteine-rich domain"/>
    <property type="match status" value="1"/>
</dbReference>
<evidence type="ECO:0000259" key="15">
    <source>
        <dbReference type="PROSITE" id="PS51188"/>
    </source>
</evidence>
<dbReference type="InterPro" id="IPR001305">
    <property type="entry name" value="HSP_DnaJ_Cys-rich_dom"/>
</dbReference>